<gene>
    <name evidence="1" type="ORF">PI172_0430</name>
</gene>
<dbReference type="AlphaFoldDB" id="A0AAD1BH79"/>
<evidence type="ECO:0000313" key="1">
    <source>
        <dbReference type="EMBL" id="BAR95158.1"/>
    </source>
</evidence>
<proteinExistence type="predicted"/>
<dbReference type="Proteomes" id="UP000067008">
    <property type="component" value="Chromosome 2"/>
</dbReference>
<sequence length="78" mass="9066">MHTFGKPFRSCLVSIFPQELINLVFVNNVSKPINHKTRNKPCLRAHFTVQYLLDIDGPLHVTCYMLSNFSKFSNRVQI</sequence>
<name>A0AAD1BH79_PREIN</name>
<organism evidence="1 2">
    <name type="scientific">Prevotella intermedia</name>
    <dbReference type="NCBI Taxonomy" id="28131"/>
    <lineage>
        <taxon>Bacteria</taxon>
        <taxon>Pseudomonadati</taxon>
        <taxon>Bacteroidota</taxon>
        <taxon>Bacteroidia</taxon>
        <taxon>Bacteroidales</taxon>
        <taxon>Prevotellaceae</taxon>
        <taxon>Prevotella</taxon>
    </lineage>
</organism>
<accession>A0AAD1BH79</accession>
<evidence type="ECO:0000313" key="2">
    <source>
        <dbReference type="Proteomes" id="UP000067008"/>
    </source>
</evidence>
<protein>
    <submittedName>
        <fullName evidence="1">Uncharacterized protein</fullName>
    </submittedName>
</protein>
<dbReference type="EMBL" id="AP014925">
    <property type="protein sequence ID" value="BAR95158.1"/>
    <property type="molecule type" value="Genomic_DNA"/>
</dbReference>
<reference evidence="1 2" key="1">
    <citation type="submission" date="2015-07" db="EMBL/GenBank/DDBJ databases">
        <title>Complete genome sequence of Prevotella intermedia strain 17-2.</title>
        <authorList>
            <person name="Nambu T."/>
        </authorList>
    </citation>
    <scope>NUCLEOTIDE SEQUENCE [LARGE SCALE GENOMIC DNA]</scope>
    <source>
        <strain evidence="1 2">17-2</strain>
    </source>
</reference>